<evidence type="ECO:0000313" key="12">
    <source>
        <dbReference type="Proteomes" id="UP000035963"/>
    </source>
</evidence>
<dbReference type="NCBIfam" id="TIGR01313">
    <property type="entry name" value="therm_gnt_kin"/>
    <property type="match status" value="1"/>
</dbReference>
<dbReference type="CDD" id="cd02021">
    <property type="entry name" value="GntK"/>
    <property type="match status" value="1"/>
</dbReference>
<evidence type="ECO:0000256" key="7">
    <source>
        <dbReference type="ARBA" id="ARBA00022840"/>
    </source>
</evidence>
<dbReference type="FunFam" id="3.40.50.300:FF:000522">
    <property type="entry name" value="Gluconokinase"/>
    <property type="match status" value="1"/>
</dbReference>
<reference evidence="11 12" key="1">
    <citation type="journal article" date="2015" name="Genome Announc.">
        <title>Draft Genome Sequence of Burkholderia sp. Strain PML1(12), an Ectomycorrhizosphere-Inhabiting Bacterium with Effective Mineral-Weathering Ability.</title>
        <authorList>
            <person name="Uroz S."/>
            <person name="Oger P."/>
        </authorList>
    </citation>
    <scope>NUCLEOTIDE SEQUENCE [LARGE SCALE GENOMIC DNA]</scope>
    <source>
        <strain evidence="12">PML1(12)</strain>
    </source>
</reference>
<dbReference type="Proteomes" id="UP000035963">
    <property type="component" value="Unassembled WGS sequence"/>
</dbReference>
<dbReference type="GO" id="GO:0046316">
    <property type="term" value="F:gluconokinase activity"/>
    <property type="evidence" value="ECO:0007669"/>
    <property type="project" value="UniProtKB-EC"/>
</dbReference>
<dbReference type="InterPro" id="IPR027417">
    <property type="entry name" value="P-loop_NTPase"/>
</dbReference>
<keyword evidence="12" id="KW-1185">Reference proteome</keyword>
<dbReference type="RefSeq" id="WP_047895769.1">
    <property type="nucleotide sequence ID" value="NZ_AEJF01000175.1"/>
</dbReference>
<dbReference type="InterPro" id="IPR031322">
    <property type="entry name" value="Shikimate/glucono_kinase"/>
</dbReference>
<comment type="pathway">
    <text evidence="1">Carbohydrate acid metabolism.</text>
</comment>
<evidence type="ECO:0000256" key="6">
    <source>
        <dbReference type="ARBA" id="ARBA00022777"/>
    </source>
</evidence>
<organism evidence="11 12">
    <name type="scientific">Caballeronia mineralivorans PML1(12)</name>
    <dbReference type="NCBI Taxonomy" id="908627"/>
    <lineage>
        <taxon>Bacteria</taxon>
        <taxon>Pseudomonadati</taxon>
        <taxon>Pseudomonadota</taxon>
        <taxon>Betaproteobacteria</taxon>
        <taxon>Burkholderiales</taxon>
        <taxon>Burkholderiaceae</taxon>
        <taxon>Caballeronia</taxon>
    </lineage>
</organism>
<dbReference type="SUPFAM" id="SSF52540">
    <property type="entry name" value="P-loop containing nucleoside triphosphate hydrolases"/>
    <property type="match status" value="1"/>
</dbReference>
<comment type="catalytic activity">
    <reaction evidence="9 10">
        <text>D-gluconate + ATP = 6-phospho-D-gluconate + ADP + H(+)</text>
        <dbReference type="Rhea" id="RHEA:19433"/>
        <dbReference type="ChEBI" id="CHEBI:15378"/>
        <dbReference type="ChEBI" id="CHEBI:18391"/>
        <dbReference type="ChEBI" id="CHEBI:30616"/>
        <dbReference type="ChEBI" id="CHEBI:58759"/>
        <dbReference type="ChEBI" id="CHEBI:456216"/>
        <dbReference type="EC" id="2.7.1.12"/>
    </reaction>
</comment>
<dbReference type="PANTHER" id="PTHR43442:SF3">
    <property type="entry name" value="GLUCONOKINASE-RELATED"/>
    <property type="match status" value="1"/>
</dbReference>
<accession>A0A0J1CPQ7</accession>
<dbReference type="PATRIC" id="fig|908627.4.peg.6626"/>
<dbReference type="PRINTS" id="PR01100">
    <property type="entry name" value="SHIKIMTKNASE"/>
</dbReference>
<protein>
    <recommendedName>
        <fullName evidence="3 10">Gluconokinase</fullName>
        <ecNumber evidence="3 10">2.7.1.12</ecNumber>
    </recommendedName>
</protein>
<proteinExistence type="inferred from homology"/>
<dbReference type="OrthoDB" id="9795716at2"/>
<keyword evidence="7 10" id="KW-0067">ATP-binding</keyword>
<dbReference type="AlphaFoldDB" id="A0A0J1CPQ7"/>
<dbReference type="EC" id="2.7.1.12" evidence="3 10"/>
<keyword evidence="6 10" id="KW-0418">Kinase</keyword>
<dbReference type="InterPro" id="IPR006001">
    <property type="entry name" value="Therm_gnt_kin"/>
</dbReference>
<evidence type="ECO:0000256" key="8">
    <source>
        <dbReference type="ARBA" id="ARBA00023064"/>
    </source>
</evidence>
<name>A0A0J1CPQ7_9BURK</name>
<keyword evidence="5 10" id="KW-0547">Nucleotide-binding</keyword>
<dbReference type="GO" id="GO:0005737">
    <property type="term" value="C:cytoplasm"/>
    <property type="evidence" value="ECO:0007669"/>
    <property type="project" value="TreeGrafter"/>
</dbReference>
<keyword evidence="8" id="KW-0311">Gluconate utilization</keyword>
<dbReference type="Gene3D" id="3.40.50.300">
    <property type="entry name" value="P-loop containing nucleotide triphosphate hydrolases"/>
    <property type="match status" value="1"/>
</dbReference>
<keyword evidence="4 10" id="KW-0808">Transferase</keyword>
<evidence type="ECO:0000256" key="4">
    <source>
        <dbReference type="ARBA" id="ARBA00022679"/>
    </source>
</evidence>
<evidence type="ECO:0000313" key="11">
    <source>
        <dbReference type="EMBL" id="KLU22652.1"/>
    </source>
</evidence>
<evidence type="ECO:0000256" key="2">
    <source>
        <dbReference type="ARBA" id="ARBA00008420"/>
    </source>
</evidence>
<evidence type="ECO:0000256" key="10">
    <source>
        <dbReference type="RuleBase" id="RU363066"/>
    </source>
</evidence>
<evidence type="ECO:0000256" key="5">
    <source>
        <dbReference type="ARBA" id="ARBA00022741"/>
    </source>
</evidence>
<evidence type="ECO:0000256" key="3">
    <source>
        <dbReference type="ARBA" id="ARBA00012054"/>
    </source>
</evidence>
<dbReference type="PANTHER" id="PTHR43442">
    <property type="entry name" value="GLUCONOKINASE-RELATED"/>
    <property type="match status" value="1"/>
</dbReference>
<gene>
    <name evidence="11" type="ORF">EOS_29700</name>
</gene>
<comment type="caution">
    <text evidence="11">The sequence shown here is derived from an EMBL/GenBank/DDBJ whole genome shotgun (WGS) entry which is preliminary data.</text>
</comment>
<sequence length="164" mass="18374">MILIAMGVSGCGKTTIGEMLAERLHCDFADADSFHSQANKEKMHNGIPLTDEDRWPWLNAIRASIVEKQASGTVHVYACSALKRVYRDILRDGDKDVTFVYLKGTPELLRERIKTRKGHFFDPALLQSQLDTLEPPGPDEAIEVDIALSPEEIVDKVLQEVKAR</sequence>
<evidence type="ECO:0000256" key="1">
    <source>
        <dbReference type="ARBA" id="ARBA00004761"/>
    </source>
</evidence>
<dbReference type="GO" id="GO:0019521">
    <property type="term" value="P:D-gluconate metabolic process"/>
    <property type="evidence" value="ECO:0007669"/>
    <property type="project" value="UniProtKB-KW"/>
</dbReference>
<dbReference type="GO" id="GO:0005524">
    <property type="term" value="F:ATP binding"/>
    <property type="evidence" value="ECO:0007669"/>
    <property type="project" value="UniProtKB-KW"/>
</dbReference>
<dbReference type="Pfam" id="PF01202">
    <property type="entry name" value="SKI"/>
    <property type="match status" value="1"/>
</dbReference>
<comment type="similarity">
    <text evidence="2 10">Belongs to the gluconokinase GntK/GntV family.</text>
</comment>
<dbReference type="EMBL" id="AEJF01000175">
    <property type="protein sequence ID" value="KLU22652.1"/>
    <property type="molecule type" value="Genomic_DNA"/>
</dbReference>
<evidence type="ECO:0000256" key="9">
    <source>
        <dbReference type="ARBA" id="ARBA00048090"/>
    </source>
</evidence>